<feature type="region of interest" description="Disordered" evidence="6">
    <location>
        <begin position="151"/>
        <end position="208"/>
    </location>
</feature>
<keyword evidence="2" id="KW-0805">Transcription regulation</keyword>
<reference evidence="7" key="1">
    <citation type="journal article" date="2018" name="Nat. Genet.">
        <title>Extensive intraspecific gene order and gene structural variations between Mo17 and other maize genomes.</title>
        <authorList>
            <person name="Sun S."/>
            <person name="Zhou Y."/>
            <person name="Chen J."/>
            <person name="Shi J."/>
            <person name="Zhao H."/>
            <person name="Zhao H."/>
            <person name="Song W."/>
            <person name="Zhang M."/>
            <person name="Cui Y."/>
            <person name="Dong X."/>
            <person name="Liu H."/>
            <person name="Ma X."/>
            <person name="Jiao Y."/>
            <person name="Wang B."/>
            <person name="Wei X."/>
            <person name="Stein J.C."/>
            <person name="Glaubitz J.C."/>
            <person name="Lu F."/>
            <person name="Yu G."/>
            <person name="Liang C."/>
            <person name="Fengler K."/>
            <person name="Li B."/>
            <person name="Rafalski A."/>
            <person name="Schnable P.S."/>
            <person name="Ware D.H."/>
            <person name="Buckler E.S."/>
            <person name="Lai J."/>
        </authorList>
    </citation>
    <scope>NUCLEOTIDE SEQUENCE [LARGE SCALE GENOMIC DNA]</scope>
    <source>
        <tissue evidence="7">Seedling</tissue>
    </source>
</reference>
<evidence type="ECO:0000256" key="6">
    <source>
        <dbReference type="SAM" id="MobiDB-lite"/>
    </source>
</evidence>
<proteinExistence type="predicted"/>
<evidence type="ECO:0000256" key="5">
    <source>
        <dbReference type="ARBA" id="ARBA00023242"/>
    </source>
</evidence>
<comment type="caution">
    <text evidence="7">The sequence shown here is derived from an EMBL/GenBank/DDBJ whole genome shotgun (WGS) entry which is preliminary data.</text>
</comment>
<dbReference type="EMBL" id="NCVQ01000003">
    <property type="protein sequence ID" value="PWZ40793.1"/>
    <property type="molecule type" value="Genomic_DNA"/>
</dbReference>
<keyword evidence="3" id="KW-0238">DNA-binding</keyword>
<protein>
    <submittedName>
        <fullName evidence="7">Uncharacterized protein</fullName>
    </submittedName>
</protein>
<dbReference type="AlphaFoldDB" id="A0A3L6G242"/>
<evidence type="ECO:0000256" key="4">
    <source>
        <dbReference type="ARBA" id="ARBA00023163"/>
    </source>
</evidence>
<dbReference type="InterPro" id="IPR015300">
    <property type="entry name" value="DNA-bd_pseudobarrel_sf"/>
</dbReference>
<evidence type="ECO:0000256" key="3">
    <source>
        <dbReference type="ARBA" id="ARBA00023125"/>
    </source>
</evidence>
<organism evidence="7">
    <name type="scientific">Zea mays</name>
    <name type="common">Maize</name>
    <dbReference type="NCBI Taxonomy" id="4577"/>
    <lineage>
        <taxon>Eukaryota</taxon>
        <taxon>Viridiplantae</taxon>
        <taxon>Streptophyta</taxon>
        <taxon>Embryophyta</taxon>
        <taxon>Tracheophyta</taxon>
        <taxon>Spermatophyta</taxon>
        <taxon>Magnoliopsida</taxon>
        <taxon>Liliopsida</taxon>
        <taxon>Poales</taxon>
        <taxon>Poaceae</taxon>
        <taxon>PACMAD clade</taxon>
        <taxon>Panicoideae</taxon>
        <taxon>Andropogonodae</taxon>
        <taxon>Andropogoneae</taxon>
        <taxon>Tripsacinae</taxon>
        <taxon>Zea</taxon>
    </lineage>
</organism>
<dbReference type="Gene3D" id="2.40.330.10">
    <property type="entry name" value="DNA-binding pseudobarrel domain"/>
    <property type="match status" value="1"/>
</dbReference>
<evidence type="ECO:0000313" key="7">
    <source>
        <dbReference type="EMBL" id="PWZ40793.1"/>
    </source>
</evidence>
<accession>A0A3L6G242</accession>
<name>A0A3L6G242_MAIZE</name>
<keyword evidence="4" id="KW-0804">Transcription</keyword>
<dbReference type="GO" id="GO:0003677">
    <property type="term" value="F:DNA binding"/>
    <property type="evidence" value="ECO:0007669"/>
    <property type="project" value="UniProtKB-KW"/>
</dbReference>
<keyword evidence="5" id="KW-0539">Nucleus</keyword>
<dbReference type="ExpressionAtlas" id="A0A3L6G242">
    <property type="expression patterns" value="baseline"/>
</dbReference>
<gene>
    <name evidence="7" type="ORF">Zm00014a_019586</name>
</gene>
<sequence length="208" mass="22858">MVARAPLWQASVAGLAGRWSTTWSSSSTMYSVMRMQLKTQDLNDTIVTPKVCSMKCLQHPEVSICESLQAKELEAAQHKASTATSGTAENALLEAKSVTDLKSKDLEKKKSQPRRHLLTIGWSTFVNRKKLKSEVSDTHLRRERSLMWGRTYARQKREAAGGAGSSTRKEGTDAGSSVPKEGMAKESAHKEGMAKESARKEGMAKESD</sequence>
<evidence type="ECO:0000256" key="1">
    <source>
        <dbReference type="ARBA" id="ARBA00004123"/>
    </source>
</evidence>
<evidence type="ECO:0000256" key="2">
    <source>
        <dbReference type="ARBA" id="ARBA00023015"/>
    </source>
</evidence>
<dbReference type="Proteomes" id="UP000251960">
    <property type="component" value="Chromosome 2"/>
</dbReference>
<dbReference type="GO" id="GO:0005634">
    <property type="term" value="C:nucleus"/>
    <property type="evidence" value="ECO:0007669"/>
    <property type="project" value="UniProtKB-SubCell"/>
</dbReference>
<feature type="compositionally biased region" description="Basic and acidic residues" evidence="6">
    <location>
        <begin position="182"/>
        <end position="208"/>
    </location>
</feature>
<comment type="subcellular location">
    <subcellularLocation>
        <location evidence="1">Nucleus</location>
    </subcellularLocation>
</comment>